<dbReference type="RefSeq" id="WP_068853328.1">
    <property type="nucleotide sequence ID" value="NZ_CP016294.1"/>
</dbReference>
<dbReference type="Proteomes" id="UP001226084">
    <property type="component" value="Unassembled WGS sequence"/>
</dbReference>
<evidence type="ECO:0008006" key="3">
    <source>
        <dbReference type="Google" id="ProtNLM"/>
    </source>
</evidence>
<gene>
    <name evidence="1" type="ORF">QE424_001246</name>
</gene>
<dbReference type="AlphaFoldDB" id="A0AAP5AFW5"/>
<name>A0AAP5AFW5_9GAMM</name>
<proteinExistence type="predicted"/>
<evidence type="ECO:0000313" key="1">
    <source>
        <dbReference type="EMBL" id="MDQ1108087.1"/>
    </source>
</evidence>
<organism evidence="1 2">
    <name type="scientific">Stenotrophomonas rhizophila</name>
    <dbReference type="NCBI Taxonomy" id="216778"/>
    <lineage>
        <taxon>Bacteria</taxon>
        <taxon>Pseudomonadati</taxon>
        <taxon>Pseudomonadota</taxon>
        <taxon>Gammaproteobacteria</taxon>
        <taxon>Lysobacterales</taxon>
        <taxon>Lysobacteraceae</taxon>
        <taxon>Stenotrophomonas</taxon>
    </lineage>
</organism>
<comment type="caution">
    <text evidence="1">The sequence shown here is derived from an EMBL/GenBank/DDBJ whole genome shotgun (WGS) entry which is preliminary data.</text>
</comment>
<accession>A0AAP5AFW5</accession>
<sequence length="67" mass="7417">MNITVKHADHRWCVLDPSRNEAAAFAEGAVAFDFADNLAREQHAETGRSVGVRVEVEDAFVDVVRYG</sequence>
<dbReference type="KEGG" id="srh:BAY15_2524"/>
<protein>
    <recommendedName>
        <fullName evidence="3">DUF2188 domain-containing protein</fullName>
    </recommendedName>
</protein>
<evidence type="ECO:0000313" key="2">
    <source>
        <dbReference type="Proteomes" id="UP001226084"/>
    </source>
</evidence>
<reference evidence="1" key="1">
    <citation type="submission" date="2023-07" db="EMBL/GenBank/DDBJ databases">
        <title>Functional and genomic diversity of the sorghum phyllosphere microbiome.</title>
        <authorList>
            <person name="Shade A."/>
        </authorList>
    </citation>
    <scope>NUCLEOTIDE SEQUENCE</scope>
    <source>
        <strain evidence="1">SORGH_AS_0457</strain>
    </source>
</reference>
<dbReference type="EMBL" id="JAUTAS010000001">
    <property type="protein sequence ID" value="MDQ1108087.1"/>
    <property type="molecule type" value="Genomic_DNA"/>
</dbReference>